<dbReference type="PANTHER" id="PTHR13479:SF40">
    <property type="entry name" value="SMALL RIBOSOMAL SUBUNIT PROTEIN BS18M"/>
    <property type="match status" value="1"/>
</dbReference>
<dbReference type="GO" id="GO:0003735">
    <property type="term" value="F:structural constituent of ribosome"/>
    <property type="evidence" value="ECO:0007669"/>
    <property type="project" value="InterPro"/>
</dbReference>
<protein>
    <recommendedName>
        <fullName evidence="4">Small ribosomal subunit protein bS18</fullName>
    </recommendedName>
</protein>
<dbReference type="GO" id="GO:0006412">
    <property type="term" value="P:translation"/>
    <property type="evidence" value="ECO:0007669"/>
    <property type="project" value="UniProtKB-UniRule"/>
</dbReference>
<dbReference type="InterPro" id="IPR001648">
    <property type="entry name" value="Ribosomal_bS18"/>
</dbReference>
<dbReference type="HAMAP" id="MF_00270">
    <property type="entry name" value="Ribosomal_bS18"/>
    <property type="match status" value="1"/>
</dbReference>
<dbReference type="PRINTS" id="PR00974">
    <property type="entry name" value="RIBOSOMALS18"/>
</dbReference>
<organism evidence="6 7">
    <name type="scientific">Candidatus Woesebacteria bacterium RIFCSPLOWO2_01_FULL_39_21</name>
    <dbReference type="NCBI Taxonomy" id="1802519"/>
    <lineage>
        <taxon>Bacteria</taxon>
        <taxon>Candidatus Woeseibacteriota</taxon>
    </lineage>
</organism>
<evidence type="ECO:0000256" key="5">
    <source>
        <dbReference type="RuleBase" id="RU003910"/>
    </source>
</evidence>
<sequence>MNKKVKTNCYFCEKNKIPSYKEVDEIAKFVSERARIVGRYKTGVCAKHQRKLTIAVKRTRHLGLLPFSVKI</sequence>
<proteinExistence type="inferred from homology"/>
<reference evidence="6 7" key="1">
    <citation type="journal article" date="2016" name="Nat. Commun.">
        <title>Thousands of microbial genomes shed light on interconnected biogeochemical processes in an aquifer system.</title>
        <authorList>
            <person name="Anantharaman K."/>
            <person name="Brown C.T."/>
            <person name="Hug L.A."/>
            <person name="Sharon I."/>
            <person name="Castelle C.J."/>
            <person name="Probst A.J."/>
            <person name="Thomas B.C."/>
            <person name="Singh A."/>
            <person name="Wilkins M.J."/>
            <person name="Karaoz U."/>
            <person name="Brodie E.L."/>
            <person name="Williams K.H."/>
            <person name="Hubbard S.S."/>
            <person name="Banfield J.F."/>
        </authorList>
    </citation>
    <scope>NUCLEOTIDE SEQUENCE [LARGE SCALE GENOMIC DNA]</scope>
</reference>
<dbReference type="STRING" id="1802519.A2961_04230"/>
<dbReference type="EMBL" id="MGHF01000037">
    <property type="protein sequence ID" value="OGM61526.1"/>
    <property type="molecule type" value="Genomic_DNA"/>
</dbReference>
<comment type="subunit">
    <text evidence="4">Part of the 30S ribosomal subunit. Forms a tight heterodimer with protein bS6.</text>
</comment>
<keyword evidence="2 4" id="KW-0689">Ribosomal protein</keyword>
<keyword evidence="4" id="KW-0694">RNA-binding</keyword>
<dbReference type="Gene3D" id="4.10.640.10">
    <property type="entry name" value="Ribosomal protein S18"/>
    <property type="match status" value="1"/>
</dbReference>
<accession>A0A1F8BBU7</accession>
<dbReference type="GO" id="GO:0070181">
    <property type="term" value="F:small ribosomal subunit rRNA binding"/>
    <property type="evidence" value="ECO:0007669"/>
    <property type="project" value="TreeGrafter"/>
</dbReference>
<dbReference type="AlphaFoldDB" id="A0A1F8BBU7"/>
<evidence type="ECO:0000313" key="7">
    <source>
        <dbReference type="Proteomes" id="UP000177082"/>
    </source>
</evidence>
<dbReference type="InterPro" id="IPR036870">
    <property type="entry name" value="Ribosomal_bS18_sf"/>
</dbReference>
<keyword evidence="4" id="KW-0699">rRNA-binding</keyword>
<comment type="similarity">
    <text evidence="1 4 5">Belongs to the bacterial ribosomal protein bS18 family.</text>
</comment>
<gene>
    <name evidence="4" type="primary">rpsR</name>
    <name evidence="6" type="ORF">A2961_04230</name>
</gene>
<dbReference type="NCBIfam" id="TIGR00165">
    <property type="entry name" value="S18"/>
    <property type="match status" value="1"/>
</dbReference>
<dbReference type="PANTHER" id="PTHR13479">
    <property type="entry name" value="30S RIBOSOMAL PROTEIN S18"/>
    <property type="match status" value="1"/>
</dbReference>
<dbReference type="SUPFAM" id="SSF46911">
    <property type="entry name" value="Ribosomal protein S18"/>
    <property type="match status" value="1"/>
</dbReference>
<keyword evidence="3 4" id="KW-0687">Ribonucleoprotein</keyword>
<dbReference type="Pfam" id="PF01084">
    <property type="entry name" value="Ribosomal_S18"/>
    <property type="match status" value="1"/>
</dbReference>
<evidence type="ECO:0000256" key="2">
    <source>
        <dbReference type="ARBA" id="ARBA00022980"/>
    </source>
</evidence>
<comment type="caution">
    <text evidence="6">The sequence shown here is derived from an EMBL/GenBank/DDBJ whole genome shotgun (WGS) entry which is preliminary data.</text>
</comment>
<dbReference type="GO" id="GO:0022627">
    <property type="term" value="C:cytosolic small ribosomal subunit"/>
    <property type="evidence" value="ECO:0007669"/>
    <property type="project" value="TreeGrafter"/>
</dbReference>
<name>A0A1F8BBU7_9BACT</name>
<comment type="function">
    <text evidence="4">Binds as a heterodimer with protein bS6 to the central domain of the 16S rRNA, where it helps stabilize the platform of the 30S subunit.</text>
</comment>
<evidence type="ECO:0000256" key="4">
    <source>
        <dbReference type="HAMAP-Rule" id="MF_00270"/>
    </source>
</evidence>
<evidence type="ECO:0000256" key="1">
    <source>
        <dbReference type="ARBA" id="ARBA00005589"/>
    </source>
</evidence>
<evidence type="ECO:0000256" key="3">
    <source>
        <dbReference type="ARBA" id="ARBA00023274"/>
    </source>
</evidence>
<evidence type="ECO:0000313" key="6">
    <source>
        <dbReference type="EMBL" id="OGM61526.1"/>
    </source>
</evidence>
<dbReference type="Proteomes" id="UP000177082">
    <property type="component" value="Unassembled WGS sequence"/>
</dbReference>